<comment type="caution">
    <text evidence="8">The sequence shown here is derived from an EMBL/GenBank/DDBJ whole genome shotgun (WGS) entry which is preliminary data.</text>
</comment>
<protein>
    <submittedName>
        <fullName evidence="8">Uncharacterized protein</fullName>
    </submittedName>
</protein>
<feature type="transmembrane region" description="Helical" evidence="7">
    <location>
        <begin position="12"/>
        <end position="31"/>
    </location>
</feature>
<gene>
    <name evidence="8" type="ORF">S06H3_22908</name>
</gene>
<evidence type="ECO:0000256" key="2">
    <source>
        <dbReference type="ARBA" id="ARBA00008472"/>
    </source>
</evidence>
<comment type="similarity">
    <text evidence="2">Belongs to the complex I subunit 3 family.</text>
</comment>
<keyword evidence="3" id="KW-0813">Transport</keyword>
<dbReference type="GO" id="GO:0016020">
    <property type="term" value="C:membrane"/>
    <property type="evidence" value="ECO:0007669"/>
    <property type="project" value="UniProtKB-SubCell"/>
</dbReference>
<keyword evidence="5 7" id="KW-1133">Transmembrane helix</keyword>
<accession>X1LLD1</accession>
<evidence type="ECO:0000256" key="6">
    <source>
        <dbReference type="ARBA" id="ARBA00023136"/>
    </source>
</evidence>
<dbReference type="InterPro" id="IPR000440">
    <property type="entry name" value="NADH_UbQ/plastoQ_OxRdtase_su3"/>
</dbReference>
<dbReference type="AlphaFoldDB" id="X1LLD1"/>
<organism evidence="8">
    <name type="scientific">marine sediment metagenome</name>
    <dbReference type="NCBI Taxonomy" id="412755"/>
    <lineage>
        <taxon>unclassified sequences</taxon>
        <taxon>metagenomes</taxon>
        <taxon>ecological metagenomes</taxon>
    </lineage>
</organism>
<evidence type="ECO:0000256" key="3">
    <source>
        <dbReference type="ARBA" id="ARBA00022448"/>
    </source>
</evidence>
<evidence type="ECO:0000256" key="7">
    <source>
        <dbReference type="SAM" id="Phobius"/>
    </source>
</evidence>
<feature type="non-terminal residue" evidence="8">
    <location>
        <position position="65"/>
    </location>
</feature>
<name>X1LLD1_9ZZZZ</name>
<dbReference type="GO" id="GO:0008137">
    <property type="term" value="F:NADH dehydrogenase (ubiquinone) activity"/>
    <property type="evidence" value="ECO:0007669"/>
    <property type="project" value="InterPro"/>
</dbReference>
<evidence type="ECO:0000256" key="5">
    <source>
        <dbReference type="ARBA" id="ARBA00022989"/>
    </source>
</evidence>
<dbReference type="Gene3D" id="1.20.58.1610">
    <property type="entry name" value="NADH:ubiquinone/plastoquinone oxidoreductase, chain 3"/>
    <property type="match status" value="1"/>
</dbReference>
<keyword evidence="4 7" id="KW-0812">Transmembrane</keyword>
<evidence type="ECO:0000256" key="4">
    <source>
        <dbReference type="ARBA" id="ARBA00022692"/>
    </source>
</evidence>
<evidence type="ECO:0000313" key="8">
    <source>
        <dbReference type="EMBL" id="GAI03205.1"/>
    </source>
</evidence>
<reference evidence="8" key="1">
    <citation type="journal article" date="2014" name="Front. Microbiol.">
        <title>High frequency of phylogenetically diverse reductive dehalogenase-homologous genes in deep subseafloor sedimentary metagenomes.</title>
        <authorList>
            <person name="Kawai M."/>
            <person name="Futagami T."/>
            <person name="Toyoda A."/>
            <person name="Takaki Y."/>
            <person name="Nishi S."/>
            <person name="Hori S."/>
            <person name="Arai W."/>
            <person name="Tsubouchi T."/>
            <person name="Morono Y."/>
            <person name="Uchiyama I."/>
            <person name="Ito T."/>
            <person name="Fujiyama A."/>
            <person name="Inagaki F."/>
            <person name="Takami H."/>
        </authorList>
    </citation>
    <scope>NUCLEOTIDE SEQUENCE</scope>
    <source>
        <strain evidence="8">Expedition CK06-06</strain>
    </source>
</reference>
<sequence>MIYIGDHLAFWIFGFAMTGVLGLLIAVSWLFGAKKPNEIKQTTYECGQDPIGDANDYKLLGISRY</sequence>
<dbReference type="EMBL" id="BARV01012343">
    <property type="protein sequence ID" value="GAI03205.1"/>
    <property type="molecule type" value="Genomic_DNA"/>
</dbReference>
<dbReference type="Pfam" id="PF00507">
    <property type="entry name" value="Oxidored_q4"/>
    <property type="match status" value="1"/>
</dbReference>
<comment type="subcellular location">
    <subcellularLocation>
        <location evidence="1">Membrane</location>
    </subcellularLocation>
</comment>
<evidence type="ECO:0000256" key="1">
    <source>
        <dbReference type="ARBA" id="ARBA00004370"/>
    </source>
</evidence>
<proteinExistence type="inferred from homology"/>
<dbReference type="InterPro" id="IPR038430">
    <property type="entry name" value="NDAH_ubi_oxred_su3_sf"/>
</dbReference>
<keyword evidence="6 7" id="KW-0472">Membrane</keyword>